<evidence type="ECO:0000313" key="2">
    <source>
        <dbReference type="EMBL" id="UOE37027.1"/>
    </source>
</evidence>
<proteinExistence type="predicted"/>
<protein>
    <recommendedName>
        <fullName evidence="1">DUF7677 domain-containing protein</fullName>
    </recommendedName>
</protein>
<evidence type="ECO:0000259" key="1">
    <source>
        <dbReference type="Pfam" id="PF24725"/>
    </source>
</evidence>
<organism evidence="2 3">
    <name type="scientific">Chryseobacterium oryzae</name>
    <dbReference type="NCBI Taxonomy" id="2929799"/>
    <lineage>
        <taxon>Bacteria</taxon>
        <taxon>Pseudomonadati</taxon>
        <taxon>Bacteroidota</taxon>
        <taxon>Flavobacteriia</taxon>
        <taxon>Flavobacteriales</taxon>
        <taxon>Weeksellaceae</taxon>
        <taxon>Chryseobacterium group</taxon>
        <taxon>Chryseobacterium</taxon>
    </lineage>
</organism>
<evidence type="ECO:0000313" key="3">
    <source>
        <dbReference type="Proteomes" id="UP000831068"/>
    </source>
</evidence>
<sequence length="109" mass="12478">METKKLSESFSGALRTFVYFMSSGTQNTLKDIEYLSLYGEEPSAIEQVFAIYANVIELDENGQVLNAKYAEKRATDYLRAYCDAKFVVDPPFESWEIKLHEPPPKIDII</sequence>
<gene>
    <name evidence="2" type="ORF">MTP08_08075</name>
</gene>
<reference evidence="2 3" key="1">
    <citation type="submission" date="2022-03" db="EMBL/GenBank/DDBJ databases">
        <title>Chryseobacterium sp. isolated from the Andong Sikhe.</title>
        <authorList>
            <person name="Won M."/>
            <person name="Kim S.-J."/>
            <person name="Kwon S.-W."/>
        </authorList>
    </citation>
    <scope>NUCLEOTIDE SEQUENCE [LARGE SCALE GENOMIC DNA]</scope>
    <source>
        <strain evidence="2 3">ADR-1</strain>
    </source>
</reference>
<dbReference type="Proteomes" id="UP000831068">
    <property type="component" value="Chromosome"/>
</dbReference>
<dbReference type="Pfam" id="PF24725">
    <property type="entry name" value="DUF7677"/>
    <property type="match status" value="1"/>
</dbReference>
<feature type="domain" description="DUF7677" evidence="1">
    <location>
        <begin position="5"/>
        <end position="100"/>
    </location>
</feature>
<dbReference type="EMBL" id="CP094529">
    <property type="protein sequence ID" value="UOE37027.1"/>
    <property type="molecule type" value="Genomic_DNA"/>
</dbReference>
<dbReference type="RefSeq" id="WP_243575539.1">
    <property type="nucleotide sequence ID" value="NZ_CP094529.1"/>
</dbReference>
<keyword evidence="3" id="KW-1185">Reference proteome</keyword>
<name>A0ABY4BCZ5_9FLAO</name>
<accession>A0ABY4BCZ5</accession>
<dbReference type="InterPro" id="IPR056094">
    <property type="entry name" value="DUF7677"/>
</dbReference>